<dbReference type="InterPro" id="IPR014729">
    <property type="entry name" value="Rossmann-like_a/b/a_fold"/>
</dbReference>
<feature type="transmembrane region" description="Helical" evidence="1">
    <location>
        <begin position="34"/>
        <end position="55"/>
    </location>
</feature>
<dbReference type="GO" id="GO:0043164">
    <property type="term" value="P:Gram-negative-bacterium-type cell wall biogenesis"/>
    <property type="evidence" value="ECO:0007669"/>
    <property type="project" value="TreeGrafter"/>
</dbReference>
<dbReference type="GO" id="GO:0005886">
    <property type="term" value="C:plasma membrane"/>
    <property type="evidence" value="ECO:0007669"/>
    <property type="project" value="TreeGrafter"/>
</dbReference>
<proteinExistence type="predicted"/>
<feature type="domain" description="DUF218" evidence="2">
    <location>
        <begin position="81"/>
        <end position="244"/>
    </location>
</feature>
<dbReference type="InterPro" id="IPR051599">
    <property type="entry name" value="Cell_Envelope_Assoc"/>
</dbReference>
<evidence type="ECO:0000313" key="3">
    <source>
        <dbReference type="EMBL" id="KFX67521.1"/>
    </source>
</evidence>
<keyword evidence="4" id="KW-1185">Reference proteome</keyword>
<gene>
    <name evidence="3" type="ORF">TMS3_0123390</name>
</gene>
<dbReference type="Pfam" id="PF02698">
    <property type="entry name" value="DUF218"/>
    <property type="match status" value="1"/>
</dbReference>
<keyword evidence="1" id="KW-0812">Transmembrane</keyword>
<sequence>MPIRYVLKQLLLPPGLLLLLLLAAWWLRRRFPRLAAACFVVGVGGLWLMSLPITVEWSARLLEPESALQETQWGDLAQEVDAIVVLGGGREQNDPAWGADQPSPFALERLRYAARLAKASGLPLLVSGGLHYGVPPSEAALMVQVLARDYGVAVRWREEASRTTWENATHSAELLRSEGFKRVLLVTQAWHMPRARWSFEQVGFQVRAAPVGFLGVPNGRPAGGWLPESKALWQSGLLLNEAIGLIAYPLAYP</sequence>
<accession>A0A0A1YET1</accession>
<organism evidence="3 4">
    <name type="scientific">Pseudomonas taeanensis MS-3</name>
    <dbReference type="NCBI Taxonomy" id="1395571"/>
    <lineage>
        <taxon>Bacteria</taxon>
        <taxon>Pseudomonadati</taxon>
        <taxon>Pseudomonadota</taxon>
        <taxon>Gammaproteobacteria</taxon>
        <taxon>Pseudomonadales</taxon>
        <taxon>Pseudomonadaceae</taxon>
        <taxon>Pseudomonas</taxon>
    </lineage>
</organism>
<dbReference type="STRING" id="1395571.TMS3_0123390"/>
<evidence type="ECO:0000313" key="4">
    <source>
        <dbReference type="Proteomes" id="UP000030063"/>
    </source>
</evidence>
<keyword evidence="1" id="KW-1133">Transmembrane helix</keyword>
<name>A0A0A1YET1_9PSED</name>
<dbReference type="OrthoDB" id="9809813at2"/>
<dbReference type="PANTHER" id="PTHR30336">
    <property type="entry name" value="INNER MEMBRANE PROTEIN, PROBABLE PERMEASE"/>
    <property type="match status" value="1"/>
</dbReference>
<keyword evidence="1" id="KW-0472">Membrane</keyword>
<dbReference type="Proteomes" id="UP000030063">
    <property type="component" value="Unassembled WGS sequence"/>
</dbReference>
<dbReference type="Gene3D" id="3.40.50.620">
    <property type="entry name" value="HUPs"/>
    <property type="match status" value="1"/>
</dbReference>
<dbReference type="EMBL" id="AWSQ01000010">
    <property type="protein sequence ID" value="KFX67521.1"/>
    <property type="molecule type" value="Genomic_DNA"/>
</dbReference>
<feature type="transmembrane region" description="Helical" evidence="1">
    <location>
        <begin position="6"/>
        <end position="27"/>
    </location>
</feature>
<dbReference type="PANTHER" id="PTHR30336:SF4">
    <property type="entry name" value="ENVELOPE BIOGENESIS FACTOR ELYC"/>
    <property type="match status" value="1"/>
</dbReference>
<evidence type="ECO:0000256" key="1">
    <source>
        <dbReference type="SAM" id="Phobius"/>
    </source>
</evidence>
<dbReference type="InterPro" id="IPR003848">
    <property type="entry name" value="DUF218"/>
</dbReference>
<dbReference type="eggNOG" id="COG1434">
    <property type="taxonomic scope" value="Bacteria"/>
</dbReference>
<protein>
    <submittedName>
        <fullName evidence="3">Membrane protein</fullName>
    </submittedName>
</protein>
<dbReference type="CDD" id="cd06259">
    <property type="entry name" value="YdcF-like"/>
    <property type="match status" value="1"/>
</dbReference>
<dbReference type="GO" id="GO:0000270">
    <property type="term" value="P:peptidoglycan metabolic process"/>
    <property type="evidence" value="ECO:0007669"/>
    <property type="project" value="TreeGrafter"/>
</dbReference>
<evidence type="ECO:0000259" key="2">
    <source>
        <dbReference type="Pfam" id="PF02698"/>
    </source>
</evidence>
<comment type="caution">
    <text evidence="3">The sequence shown here is derived from an EMBL/GenBank/DDBJ whole genome shotgun (WGS) entry which is preliminary data.</text>
</comment>
<dbReference type="RefSeq" id="WP_025167610.1">
    <property type="nucleotide sequence ID" value="NZ_AWSQ01000010.1"/>
</dbReference>
<reference evidence="3 4" key="1">
    <citation type="journal article" date="2014" name="Genome Announc.">
        <title>Draft Genome Sequence of Petroleum Oil-Degrading Marine Bacterium Pseudomonas taeanensis Strain MS-3, Isolated from a Crude Oil-Contaminated Seashore.</title>
        <authorList>
            <person name="Lee S.Y."/>
            <person name="Kim S.H."/>
            <person name="Lee D.G."/>
            <person name="Shin S."/>
            <person name="Yun S.H."/>
            <person name="Choi C.W."/>
            <person name="Chung Y.H."/>
            <person name="Choi J.S."/>
            <person name="Kahng H.Y."/>
            <person name="Kim S.I."/>
        </authorList>
    </citation>
    <scope>NUCLEOTIDE SEQUENCE [LARGE SCALE GENOMIC DNA]</scope>
    <source>
        <strain evidence="3 4">MS-3</strain>
    </source>
</reference>
<dbReference type="AlphaFoldDB" id="A0A0A1YET1"/>